<dbReference type="Proteomes" id="UP000000709">
    <property type="component" value="Unassembled WGS sequence"/>
</dbReference>
<reference evidence="2 3" key="1">
    <citation type="journal article" date="2011" name="Proc. Natl. Acad. Sci. U.S.A.">
        <title>Comparative genomics of xylose-fermenting fungi for enhanced biofuel production.</title>
        <authorList>
            <person name="Wohlbach D.J."/>
            <person name="Kuo A."/>
            <person name="Sato T.K."/>
            <person name="Potts K.M."/>
            <person name="Salamov A.A."/>
            <person name="LaButti K.M."/>
            <person name="Sun H."/>
            <person name="Clum A."/>
            <person name="Pangilinan J.L."/>
            <person name="Lindquist E.A."/>
            <person name="Lucas S."/>
            <person name="Lapidus A."/>
            <person name="Jin M."/>
            <person name="Gunawan C."/>
            <person name="Balan V."/>
            <person name="Dale B.E."/>
            <person name="Jeffries T.W."/>
            <person name="Zinkel R."/>
            <person name="Barry K.W."/>
            <person name="Grigoriev I.V."/>
            <person name="Gasch A.P."/>
        </authorList>
    </citation>
    <scope>NUCLEOTIDE SEQUENCE [LARGE SCALE GENOMIC DNA]</scope>
    <source>
        <strain evidence="3">NRRL Y-27907 / 11-Y1</strain>
    </source>
</reference>
<evidence type="ECO:0000256" key="1">
    <source>
        <dbReference type="SAM" id="MobiDB-lite"/>
    </source>
</evidence>
<sequence>MPSLTLGSSFEDSLQQALKKQKTSQFSSIPTSTQDYTAHKHHHKHHHHHHGHHNHHNHYIDDNMTQEKQAQYHHHHHHHQLHKTTDAVVDATHGTITPISHAQSLDSVMSDIAMSDEELTRQVSPGDLELITEKHFILKPDIYECPCGHFHGPGQDAHHDHDIHSVGLSDHPLLQGPE</sequence>
<feature type="compositionally biased region" description="Polar residues" evidence="1">
    <location>
        <begin position="1"/>
        <end position="36"/>
    </location>
</feature>
<organism evidence="3">
    <name type="scientific">Spathaspora passalidarum (strain NRRL Y-27907 / 11-Y1)</name>
    <dbReference type="NCBI Taxonomy" id="619300"/>
    <lineage>
        <taxon>Eukaryota</taxon>
        <taxon>Fungi</taxon>
        <taxon>Dikarya</taxon>
        <taxon>Ascomycota</taxon>
        <taxon>Saccharomycotina</taxon>
        <taxon>Pichiomycetes</taxon>
        <taxon>Debaryomycetaceae</taxon>
        <taxon>Spathaspora</taxon>
    </lineage>
</organism>
<dbReference type="InParanoid" id="G3AHX3"/>
<feature type="region of interest" description="Disordered" evidence="1">
    <location>
        <begin position="1"/>
        <end position="57"/>
    </location>
</feature>
<dbReference type="RefSeq" id="XP_007373871.1">
    <property type="nucleotide sequence ID" value="XM_007373809.1"/>
</dbReference>
<name>G3AHX3_SPAPN</name>
<proteinExistence type="predicted"/>
<protein>
    <submittedName>
        <fullName evidence="2">Uncharacterized protein</fullName>
    </submittedName>
</protein>
<dbReference type="KEGG" id="spaa:SPAPADRAFT_59703"/>
<dbReference type="HOGENOM" id="CLU_1511509_0_0_1"/>
<dbReference type="eggNOG" id="ENOG502RQF4">
    <property type="taxonomic scope" value="Eukaryota"/>
</dbReference>
<feature type="compositionally biased region" description="Basic residues" evidence="1">
    <location>
        <begin position="39"/>
        <end position="57"/>
    </location>
</feature>
<dbReference type="GeneID" id="18873038"/>
<feature type="region of interest" description="Disordered" evidence="1">
    <location>
        <begin position="155"/>
        <end position="178"/>
    </location>
</feature>
<dbReference type="AlphaFoldDB" id="G3AHX3"/>
<dbReference type="OrthoDB" id="4026234at2759"/>
<accession>G3AHX3</accession>
<gene>
    <name evidence="2" type="ORF">SPAPADRAFT_59703</name>
</gene>
<keyword evidence="3" id="KW-1185">Reference proteome</keyword>
<dbReference type="EMBL" id="GL996500">
    <property type="protein sequence ID" value="EGW34287.1"/>
    <property type="molecule type" value="Genomic_DNA"/>
</dbReference>
<evidence type="ECO:0000313" key="2">
    <source>
        <dbReference type="EMBL" id="EGW34287.1"/>
    </source>
</evidence>
<evidence type="ECO:0000313" key="3">
    <source>
        <dbReference type="Proteomes" id="UP000000709"/>
    </source>
</evidence>